<evidence type="ECO:0000256" key="3">
    <source>
        <dbReference type="ARBA" id="ARBA00022475"/>
    </source>
</evidence>
<sequence>MSAASRRFKQNRPWLLMFIPVMIYFILFKYLPMGGLIIAFKNYNFSDGIWGSPWVGLNNFKLLFSDPLAFNTIRNTLLISVLSIAVGFPFPIALAIMLNEVRLKWFRNVSQTLLFLPHFLSWVIVGGIILEIFSQETGIVNVMIRHLSGEPYPFLYDPVTWLGIFLGSGVWKEAGFAAIIYMAALAGIDPHLYEAAGIDGAGKWKQLRHITLPGLQSIAVLMLILAMGRVMEVGFDHIFILQNSIVSQVSEVISTYIYKNGLKGGRFGLTAAMGFFESLVGFILVVSANRIARKFDQGLW</sequence>
<feature type="transmembrane region" description="Helical" evidence="7">
    <location>
        <begin position="14"/>
        <end position="40"/>
    </location>
</feature>
<evidence type="ECO:0000313" key="10">
    <source>
        <dbReference type="Proteomes" id="UP001057134"/>
    </source>
</evidence>
<feature type="domain" description="ABC transmembrane type-1" evidence="8">
    <location>
        <begin position="73"/>
        <end position="288"/>
    </location>
</feature>
<dbReference type="Proteomes" id="UP001057134">
    <property type="component" value="Chromosome"/>
</dbReference>
<comment type="subcellular location">
    <subcellularLocation>
        <location evidence="1 7">Cell membrane</location>
        <topology evidence="1 7">Multi-pass membrane protein</topology>
    </subcellularLocation>
</comment>
<organism evidence="9 10">
    <name type="scientific">Paenibacillus konkukensis</name>
    <dbReference type="NCBI Taxonomy" id="2020716"/>
    <lineage>
        <taxon>Bacteria</taxon>
        <taxon>Bacillati</taxon>
        <taxon>Bacillota</taxon>
        <taxon>Bacilli</taxon>
        <taxon>Bacillales</taxon>
        <taxon>Paenibacillaceae</taxon>
        <taxon>Paenibacillus</taxon>
    </lineage>
</organism>
<dbReference type="PANTHER" id="PTHR43227">
    <property type="entry name" value="BLL4140 PROTEIN"/>
    <property type="match status" value="1"/>
</dbReference>
<evidence type="ECO:0000256" key="7">
    <source>
        <dbReference type="RuleBase" id="RU363032"/>
    </source>
</evidence>
<feature type="transmembrane region" description="Helical" evidence="7">
    <location>
        <begin position="161"/>
        <end position="188"/>
    </location>
</feature>
<evidence type="ECO:0000259" key="8">
    <source>
        <dbReference type="PROSITE" id="PS50928"/>
    </source>
</evidence>
<evidence type="ECO:0000256" key="6">
    <source>
        <dbReference type="ARBA" id="ARBA00023136"/>
    </source>
</evidence>
<dbReference type="InterPro" id="IPR050809">
    <property type="entry name" value="UgpAE/MalFG_permease"/>
</dbReference>
<feature type="transmembrane region" description="Helical" evidence="7">
    <location>
        <begin position="209"/>
        <end position="227"/>
    </location>
</feature>
<dbReference type="RefSeq" id="WP_249865479.1">
    <property type="nucleotide sequence ID" value="NZ_CP027059.1"/>
</dbReference>
<dbReference type="InterPro" id="IPR000515">
    <property type="entry name" value="MetI-like"/>
</dbReference>
<gene>
    <name evidence="9" type="primary">yteP_41</name>
    <name evidence="9" type="ORF">SK3146_02652</name>
</gene>
<keyword evidence="4 7" id="KW-0812">Transmembrane</keyword>
<evidence type="ECO:0000256" key="1">
    <source>
        <dbReference type="ARBA" id="ARBA00004651"/>
    </source>
</evidence>
<feature type="transmembrane region" description="Helical" evidence="7">
    <location>
        <begin position="267"/>
        <end position="286"/>
    </location>
</feature>
<proteinExistence type="inferred from homology"/>
<accession>A0ABY4RN69</accession>
<feature type="transmembrane region" description="Helical" evidence="7">
    <location>
        <begin position="77"/>
        <end position="101"/>
    </location>
</feature>
<reference evidence="9" key="2">
    <citation type="journal article" date="2021" name="J Anim Sci Technol">
        <title>Complete genome sequence of Paenibacillus konkukensis sp. nov. SK3146 as a potential probiotic strain.</title>
        <authorList>
            <person name="Jung H.I."/>
            <person name="Park S."/>
            <person name="Niu K.M."/>
            <person name="Lee S.W."/>
            <person name="Kothari D."/>
            <person name="Yi K.J."/>
            <person name="Kim S.K."/>
        </authorList>
    </citation>
    <scope>NUCLEOTIDE SEQUENCE</scope>
    <source>
        <strain evidence="9">SK3146</strain>
    </source>
</reference>
<dbReference type="Pfam" id="PF00528">
    <property type="entry name" value="BPD_transp_1"/>
    <property type="match status" value="1"/>
</dbReference>
<dbReference type="SUPFAM" id="SSF161098">
    <property type="entry name" value="MetI-like"/>
    <property type="match status" value="1"/>
</dbReference>
<dbReference type="Gene3D" id="1.10.3720.10">
    <property type="entry name" value="MetI-like"/>
    <property type="match status" value="1"/>
</dbReference>
<feature type="transmembrane region" description="Helical" evidence="7">
    <location>
        <begin position="113"/>
        <end position="133"/>
    </location>
</feature>
<protein>
    <submittedName>
        <fullName evidence="9">Multiple-sugar transport system permease YteP</fullName>
    </submittedName>
</protein>
<dbReference type="EMBL" id="CP027059">
    <property type="protein sequence ID" value="UQZ83465.1"/>
    <property type="molecule type" value="Genomic_DNA"/>
</dbReference>
<reference evidence="9" key="1">
    <citation type="submission" date="2018-02" db="EMBL/GenBank/DDBJ databases">
        <authorList>
            <person name="Kim S.-K."/>
            <person name="Jung H.-I."/>
            <person name="Lee S.-W."/>
        </authorList>
    </citation>
    <scope>NUCLEOTIDE SEQUENCE</scope>
    <source>
        <strain evidence="9">SK3146</strain>
    </source>
</reference>
<dbReference type="CDD" id="cd06261">
    <property type="entry name" value="TM_PBP2"/>
    <property type="match status" value="1"/>
</dbReference>
<comment type="similarity">
    <text evidence="7">Belongs to the binding-protein-dependent transport system permease family.</text>
</comment>
<keyword evidence="2 7" id="KW-0813">Transport</keyword>
<keyword evidence="6 7" id="KW-0472">Membrane</keyword>
<keyword evidence="10" id="KW-1185">Reference proteome</keyword>
<evidence type="ECO:0000313" key="9">
    <source>
        <dbReference type="EMBL" id="UQZ83465.1"/>
    </source>
</evidence>
<evidence type="ECO:0000256" key="5">
    <source>
        <dbReference type="ARBA" id="ARBA00022989"/>
    </source>
</evidence>
<keyword evidence="5 7" id="KW-1133">Transmembrane helix</keyword>
<evidence type="ECO:0000256" key="2">
    <source>
        <dbReference type="ARBA" id="ARBA00022448"/>
    </source>
</evidence>
<dbReference type="PROSITE" id="PS50928">
    <property type="entry name" value="ABC_TM1"/>
    <property type="match status" value="1"/>
</dbReference>
<name>A0ABY4RN69_9BACL</name>
<dbReference type="PANTHER" id="PTHR43227:SF11">
    <property type="entry name" value="BLL4140 PROTEIN"/>
    <property type="match status" value="1"/>
</dbReference>
<dbReference type="InterPro" id="IPR035906">
    <property type="entry name" value="MetI-like_sf"/>
</dbReference>
<keyword evidence="3" id="KW-1003">Cell membrane</keyword>
<evidence type="ECO:0000256" key="4">
    <source>
        <dbReference type="ARBA" id="ARBA00022692"/>
    </source>
</evidence>